<evidence type="ECO:0000313" key="2">
    <source>
        <dbReference type="Proteomes" id="UP000536604"/>
    </source>
</evidence>
<evidence type="ECO:0000313" key="1">
    <source>
        <dbReference type="EMBL" id="MBB6118805.1"/>
    </source>
</evidence>
<organism evidence="1 2">
    <name type="scientific">Nocardiopsis algeriensis</name>
    <dbReference type="NCBI Taxonomy" id="1478215"/>
    <lineage>
        <taxon>Bacteria</taxon>
        <taxon>Bacillati</taxon>
        <taxon>Actinomycetota</taxon>
        <taxon>Actinomycetes</taxon>
        <taxon>Streptosporangiales</taxon>
        <taxon>Nocardiopsidaceae</taxon>
        <taxon>Nocardiopsis</taxon>
    </lineage>
</organism>
<comment type="caution">
    <text evidence="1">The sequence shown here is derived from an EMBL/GenBank/DDBJ whole genome shotgun (WGS) entry which is preliminary data.</text>
</comment>
<dbReference type="AlphaFoldDB" id="A0A841IQ74"/>
<proteinExistence type="predicted"/>
<sequence>MMMLELVRVVGEMDAELRREHQGRRLTARQLRALRREERRATEMITETAWSRLC</sequence>
<protein>
    <submittedName>
        <fullName evidence="1">Uncharacterized protein</fullName>
    </submittedName>
</protein>
<name>A0A841IQ74_9ACTN</name>
<dbReference type="RefSeq" id="WP_184287431.1">
    <property type="nucleotide sequence ID" value="NZ_JACHJO010000002.1"/>
</dbReference>
<keyword evidence="2" id="KW-1185">Reference proteome</keyword>
<accession>A0A841IQ74</accession>
<dbReference type="Proteomes" id="UP000536604">
    <property type="component" value="Unassembled WGS sequence"/>
</dbReference>
<reference evidence="1 2" key="1">
    <citation type="submission" date="2020-08" db="EMBL/GenBank/DDBJ databases">
        <title>Genomic Encyclopedia of Type Strains, Phase III (KMG-III): the genomes of soil and plant-associated and newly described type strains.</title>
        <authorList>
            <person name="Whitman W."/>
        </authorList>
    </citation>
    <scope>NUCLEOTIDE SEQUENCE [LARGE SCALE GENOMIC DNA]</scope>
    <source>
        <strain evidence="1 2">CECT 8712</strain>
    </source>
</reference>
<gene>
    <name evidence="1" type="ORF">FHS13_000737</name>
</gene>
<dbReference type="EMBL" id="JACHJO010000002">
    <property type="protein sequence ID" value="MBB6118805.1"/>
    <property type="molecule type" value="Genomic_DNA"/>
</dbReference>